<dbReference type="AlphaFoldDB" id="A0ABD0JVL8"/>
<gene>
    <name evidence="2" type="ORF">BaRGS_00030108</name>
</gene>
<feature type="compositionally biased region" description="Basic and acidic residues" evidence="1">
    <location>
        <begin position="212"/>
        <end position="240"/>
    </location>
</feature>
<feature type="region of interest" description="Disordered" evidence="1">
    <location>
        <begin position="105"/>
        <end position="137"/>
    </location>
</feature>
<proteinExistence type="predicted"/>
<dbReference type="InterPro" id="IPR017025">
    <property type="entry name" value="Cancer-assoc_antigen_RCAS1"/>
</dbReference>
<name>A0ABD0JVL8_9CAEN</name>
<dbReference type="Proteomes" id="UP001519460">
    <property type="component" value="Unassembled WGS sequence"/>
</dbReference>
<evidence type="ECO:0000313" key="2">
    <source>
        <dbReference type="EMBL" id="KAK7478645.1"/>
    </source>
</evidence>
<feature type="region of interest" description="Disordered" evidence="1">
    <location>
        <begin position="212"/>
        <end position="247"/>
    </location>
</feature>
<protein>
    <recommendedName>
        <fullName evidence="4">Receptor-binding cancer antigen expressed on SiSo cells</fullName>
    </recommendedName>
</protein>
<keyword evidence="3" id="KW-1185">Reference proteome</keyword>
<accession>A0ABD0JVL8</accession>
<comment type="caution">
    <text evidence="2">The sequence shown here is derived from an EMBL/GenBank/DDBJ whole genome shotgun (WGS) entry which is preliminary data.</text>
</comment>
<dbReference type="EMBL" id="JACVVK020000320">
    <property type="protein sequence ID" value="KAK7478645.1"/>
    <property type="molecule type" value="Genomic_DNA"/>
</dbReference>
<feature type="compositionally biased region" description="Acidic residues" evidence="1">
    <location>
        <begin position="126"/>
        <end position="136"/>
    </location>
</feature>
<organism evidence="2 3">
    <name type="scientific">Batillaria attramentaria</name>
    <dbReference type="NCBI Taxonomy" id="370345"/>
    <lineage>
        <taxon>Eukaryota</taxon>
        <taxon>Metazoa</taxon>
        <taxon>Spiralia</taxon>
        <taxon>Lophotrochozoa</taxon>
        <taxon>Mollusca</taxon>
        <taxon>Gastropoda</taxon>
        <taxon>Caenogastropoda</taxon>
        <taxon>Sorbeoconcha</taxon>
        <taxon>Cerithioidea</taxon>
        <taxon>Batillariidae</taxon>
        <taxon>Batillaria</taxon>
    </lineage>
</organism>
<dbReference type="PANTHER" id="PTHR15208">
    <property type="entry name" value="RECEPTOR-BINDING CANCER ANTIGEN EXPRESSED ON SISO CELLS CANCER ASSOCIATED SURFACE ANTIGEN RCAS1 ESTROGEN RECEPTOR-BINDING FRAGMENT- ASSOCIATED GENE 9 PROTEIN"/>
    <property type="match status" value="1"/>
</dbReference>
<sequence length="247" mass="28326">MLKVVFNVVKSLFSLILTIFRPLRRLWCRRLRASEQDPGVPTMVNSQSMTIDIPQSFGGDEEYTLHSIHFVLVFVCSRRLRWNHGIRGTPIRHLQHSPIILSKSRSQYSAVGTTHNARGRRTEVSPDPEPEPEPDYFQDMQPEVKKAAKILVKKKDNGAVNMSAISSRLAVMGDTNPLVSELQSWEEGDNSWADEASEDLSWEAEAAIREKRRAERQERMMEQQRRKQQRDAMRGLKKDSSIAVKIS</sequence>
<evidence type="ECO:0000256" key="1">
    <source>
        <dbReference type="SAM" id="MobiDB-lite"/>
    </source>
</evidence>
<feature type="compositionally biased region" description="Polar residues" evidence="1">
    <location>
        <begin position="105"/>
        <end position="116"/>
    </location>
</feature>
<dbReference type="PANTHER" id="PTHR15208:SF2">
    <property type="entry name" value="RECEPTOR-BINDING CANCER ANTIGEN EXPRESSED ON SISO CELLS"/>
    <property type="match status" value="1"/>
</dbReference>
<reference evidence="2 3" key="1">
    <citation type="journal article" date="2023" name="Sci. Data">
        <title>Genome assembly of the Korean intertidal mud-creeper Batillaria attramentaria.</title>
        <authorList>
            <person name="Patra A.K."/>
            <person name="Ho P.T."/>
            <person name="Jun S."/>
            <person name="Lee S.J."/>
            <person name="Kim Y."/>
            <person name="Won Y.J."/>
        </authorList>
    </citation>
    <scope>NUCLEOTIDE SEQUENCE [LARGE SCALE GENOMIC DNA]</scope>
    <source>
        <strain evidence="2">Wonlab-2016</strain>
    </source>
</reference>
<evidence type="ECO:0008006" key="4">
    <source>
        <dbReference type="Google" id="ProtNLM"/>
    </source>
</evidence>
<evidence type="ECO:0000313" key="3">
    <source>
        <dbReference type="Proteomes" id="UP001519460"/>
    </source>
</evidence>